<evidence type="ECO:0000313" key="2">
    <source>
        <dbReference type="Proteomes" id="UP000252167"/>
    </source>
</evidence>
<evidence type="ECO:0008006" key="3">
    <source>
        <dbReference type="Google" id="ProtNLM"/>
    </source>
</evidence>
<gene>
    <name evidence="1" type="ORF">C1H84_06870</name>
</gene>
<name>A0A365YG31_9MICC</name>
<dbReference type="AlphaFoldDB" id="A0A365YG31"/>
<keyword evidence="2" id="KW-1185">Reference proteome</keyword>
<dbReference type="RefSeq" id="WP_113606954.1">
    <property type="nucleotide sequence ID" value="NZ_JBNBOD010000001.1"/>
</dbReference>
<dbReference type="EMBL" id="POAF01000003">
    <property type="protein sequence ID" value="RBM01568.1"/>
    <property type="molecule type" value="Genomic_DNA"/>
</dbReference>
<reference evidence="1 2" key="1">
    <citation type="submission" date="2018-01" db="EMBL/GenBank/DDBJ databases">
        <title>Glutamicibacter soli strain NHPC-3 Whole genome sequence and assembly.</title>
        <authorList>
            <person name="Choudhury P."/>
            <person name="Gupta D."/>
            <person name="Sengupta K."/>
            <person name="Jawed A."/>
            <person name="Sultana N."/>
            <person name="Saha P."/>
        </authorList>
    </citation>
    <scope>NUCLEOTIDE SEQUENCE [LARGE SCALE GENOMIC DNA]</scope>
    <source>
        <strain evidence="1 2">NHPC-3</strain>
    </source>
</reference>
<comment type="caution">
    <text evidence="1">The sequence shown here is derived from an EMBL/GenBank/DDBJ whole genome shotgun (WGS) entry which is preliminary data.</text>
</comment>
<dbReference type="Proteomes" id="UP000252167">
    <property type="component" value="Unassembled WGS sequence"/>
</dbReference>
<accession>A0A365YG31</accession>
<evidence type="ECO:0000313" key="1">
    <source>
        <dbReference type="EMBL" id="RBM01568.1"/>
    </source>
</evidence>
<proteinExistence type="predicted"/>
<organism evidence="1 2">
    <name type="scientific">Glutamicibacter soli</name>
    <dbReference type="NCBI Taxonomy" id="453836"/>
    <lineage>
        <taxon>Bacteria</taxon>
        <taxon>Bacillati</taxon>
        <taxon>Actinomycetota</taxon>
        <taxon>Actinomycetes</taxon>
        <taxon>Micrococcales</taxon>
        <taxon>Micrococcaceae</taxon>
        <taxon>Glutamicibacter</taxon>
    </lineage>
</organism>
<protein>
    <recommendedName>
        <fullName evidence="3">Ketohydroxyglutarate aldolase</fullName>
    </recommendedName>
</protein>
<sequence length="73" mass="7987">MASQRTFIVTISETYTSDMSAAVTQLESHGLQVQQVLGMLGQVIGQAPDERVKELKGLDCVQSVDSEQQYKAL</sequence>